<comment type="caution">
    <text evidence="1">The sequence shown here is derived from an EMBL/GenBank/DDBJ whole genome shotgun (WGS) entry which is preliminary data.</text>
</comment>
<sequence length="3321" mass="367522">MGELKLCLLLLLGTCVLAQQDIGNGEGKSQSCHLAKRFKNFRRFVYQYEAENFNGRHKATELKNVPKVTCKVEVDVPQTCSFILRTTECSLSEVVEISSDGSAKYAPTAESEAFQAAMGKNVLKVMVEGQTDVQLFPEGDETTTILNIKRGIVSTLIVPALEDEKNEEMATLHGVCVTNFTVNSREDIATDVTVTRDLSNCDSFVAQRDHTSPLAIISGMHYPLSKLISSSQTCNYKFDNQKKHMTAGTCTEKHVFLPFSQQTEYGMLTSVKQSITLLETIKINDRVFNQNEDNLKELPMEAVEDKAIVQTTEAVLATMRELSTLSKTNQGYQRAGTFQKLVAELRGLKIEALSPAVPEMVSVSNTLTWQALAQCGTPECSSAMLQQLRTFDTSAVEVDAAVYALALLPRPSRLLVNDMLSMAQYKQSKPIMFALGNVVRKFYESEGRITPEIAAVSQYLLSLLGADCAGEKDLTFLTLRVVGNIGDIMENADANVKTILLKCMRQPVTTLQVQLAAIQAFRRMSVTDEVRTNLQRVSSYAKGAVQKRLAAYLILMRTPEDGDLELVKKILKAPQADKTDIEEQNMQVKAFVSSHIYNIIHSNDPETQKLGARILDVMADPTLVNSHDAYTSLSRNYKMDAAMNDVKTSVHGNMIFDPTSQMPKEVMLETTLTAFGFNIDMLEIGLEGNNFEPTVSALFGKNGFFPDTLSKALYFAGDNMPDQINRVLKNFAAPLQNGKTKVPENIVKEIVRNFNKLTKDLQTQESPEAVAYLRIMGTELGYISDSELKSIAQNAAIAAELLLITMPPQFIQRLVAGTDNEVFAHYIFMDNKFSLSTASGFPLRFSLSGTFAPGAKGGIRIQRNMQELSFMPSVGVEFLTQMGVYIPEFVNSAVEMHTNMYHESAVNAKVTMEPNQIKLSIPAPKGSTQIFRVSNRMLTVTQGRSNLVYQTDEGRTSAVNCGPLFAGVKYCNTVRYTTATDKTPNFLLHGDSKFGINIEPTGEVSEYTAAFAYELRSEGKDGRQKVDTVKMILRAEGAKPVEATATAKYNRNRNVLTTNVQIPDYDVEAGVRVGLTDSRANGKSITIDITNKNIPQLSLIGRAKLEAMNDGMLQVQMVIPTLKTDAALTATMKNAGEFTLELTSDIKLPETTSIQGIIFKLDDNRVEVMLKSDMGSEIQKLLPNTEALQASLRQLSDNILDQQVVETDMKLRHIFTKSLEACNNWMNKMNFECPMVKTLKNNMPVLAMPAMPERLFLNSMSKFKYQFNKDQATIITIPLPYGGKSSEELRIPDTLTTPHLSVPQVGLDFASKKLQVPAFSIPNDYDLAVPLVGVVEVSARVNSNYYNWEGVVSGGNNSAESTSYFAKFKMAADSPIELLTFKSEGTALISDTPGASLKAIANGSLSHKLIDTSFEVTESVSVSDKVKTTGNQKIKVTSPLGLTTSLEITSQMALASDMLTGDANMDGSVTLGSVTASTTYSQSFTVDRMKKEARAESTLRVASPVLGIVSRMKAGYADEKLLIESNSNLDMDPVKHTTKITIGYKEAQLTIQSDSVTKAEEKMLRSQVDVSASTDKARVRIENQADDTRNRVYSLLSGSIDSSSLEINADASANVFGSRASHKAALTLNEEGMATSATTNVQSSPVTFENVFNGGVDSTRAHVSINTKGAFDENVAEFNLEGKVASSEGSLSSMFKGNLFDANTMNRVNLRVNKDGLTLSNKLVAGLFEMETENTNTLTLTLKSLAIRSKSENFLTKENAYKHDISVDVSTELFDASVNVNNDLKIMDSTLVNKAKFQVGPYRMKLAGSLNGGCSNSDFQHTYEIGFADMTVNAKCNTNGKYALSQMTHSADLEIAGLSTKFNSVANINSQTALWSALNLDNTVNIIAEPFMVDISALFNSNASPNMFGIQNIELFNKFLLKAEPLDFSHSHEYKASTRFQLENGDSIKTNLDNKITSRLSLQEQHASIKTTSKLNSHEFSQELNAMNNAEKIGMEVTGAVITTLLNKGSKKQEYAISGSLNYEKNSDSHFIQLPFVEHLPAVVEQVKIATMNTMENGKGWLLGIDSNYEISATMKRKAGVLKQVVESFDIHQFIQDLKDFLNSIGNSIPTLMDKIPTEDILNVIKSIRDTIMKWLKTMNLSDKVDAIYSKIEEILSRYEFEEMVEKSMDEIVIIMKSYNLKERIQSAKSLCLKYFDFHGPLNNLISHLNKFVNELSAFDFKQLVEDMSAYFDRLTEKIRSFDYNSFAEQLKLKAIDLSRVPCFGKVNGEFRITSPDYRMSTTAEFHNSTVTEGTPEFFIALNSQATSTSELLAYTLDAKVDLALPKMSRISLSENIKVANTAFSVDHQGTVDFYGTSTQASFKTDARATTEPYNARLVSKALFTTENGVSLTLDNTYNHRVNLPLLEFFSEVTETQKFVSLLEAGVITLSLTSEVKGKAAIQDYSDEGTHKCDMGVVMNFKTVKLTFVGATDTNNLKMKQNVIAEAGLFSHVIVDVNAETKTPFIKNSVAELKAEAKVQDLRMEVTVSHVTELVGIVEGIISNSINLVATPNEFVFDTKNRENTKVVLPFTLIGKVDLQNDMAVTLNSAVQRASWTGLARFNQYKYSHFFTMDNGEQEIHVFTQVKGEADLEALKEPIVFPKVAAEFFGREAFSLWYNTGLSFYLGTPQQTFDMETKLTYKKNPEMFIVDIDFEPIFNAINKHTRTLRKNAILGKDKAVALLSASFDEAKAEYEKYHMELPKTITVPQYTIPVLNIEVLSFSIPVPDVTVVTKPTMHLSSALSKMTLPKISLPKIQSNIMIPVFGNMTYEFSMKSSVLTVKAHAGILNQDDFVVTFDASSTSGLPFLEAKIDGSTSLKRSNGVKLASTLHFEAPGVKGSHDSTISQTGSSMDASIKNKANVHVPDLYTMEVTQEVFANAQEGLIISVSSPNAGLIGMQLQAKKPDQVKGRLYGRYPSELSTDVDIVALKMSVINSEKLKLQTTWNMEVPTEMLLVVKNKVPEMMAAVPMEKMRSGSKFLRDMDKSLTRQIVRRAKGAYESAAEMMVSSDLTDTVDELADSILFALRHYQKSVQAVLNAAINFLRETRFQMPGFEEKLSGLEAYQKLSGFLAELLENVIRKVPEFCASNCAAVLQKIRNTEFTIPGSSKYISGKEILDDLVAIMEKIQQQMIIIVNQVGDITLEDLVNKLSAFLHLTVEKTEELFVSLKSQDKERLTMWMSDVYNDAINSRVVSDITLQIEEAKKIIKPKLDNLVAGMSVEQLSADFQSWIDSLIQSINAIHSIIIEFLQDITINVESYVTVSDKQMDIEIPLPFIAQLDM</sequence>
<accession>A0ACC2F9P7</accession>
<protein>
    <submittedName>
        <fullName evidence="1">Uncharacterized protein</fullName>
    </submittedName>
</protein>
<proteinExistence type="predicted"/>
<evidence type="ECO:0000313" key="2">
    <source>
        <dbReference type="Proteomes" id="UP001157502"/>
    </source>
</evidence>
<dbReference type="EMBL" id="CM055758">
    <property type="protein sequence ID" value="KAJ7988062.1"/>
    <property type="molecule type" value="Genomic_DNA"/>
</dbReference>
<evidence type="ECO:0000313" key="1">
    <source>
        <dbReference type="EMBL" id="KAJ7988062.1"/>
    </source>
</evidence>
<reference evidence="1" key="1">
    <citation type="submission" date="2021-05" db="EMBL/GenBank/DDBJ databases">
        <authorList>
            <person name="Pan Q."/>
            <person name="Jouanno E."/>
            <person name="Zahm M."/>
            <person name="Klopp C."/>
            <person name="Cabau C."/>
            <person name="Louis A."/>
            <person name="Berthelot C."/>
            <person name="Parey E."/>
            <person name="Roest Crollius H."/>
            <person name="Montfort J."/>
            <person name="Robinson-Rechavi M."/>
            <person name="Bouchez O."/>
            <person name="Lampietro C."/>
            <person name="Lopez Roques C."/>
            <person name="Donnadieu C."/>
            <person name="Postlethwait J."/>
            <person name="Bobe J."/>
            <person name="Dillon D."/>
            <person name="Chandos A."/>
            <person name="von Hippel F."/>
            <person name="Guiguen Y."/>
        </authorList>
    </citation>
    <scope>NUCLEOTIDE SEQUENCE</scope>
    <source>
        <strain evidence="1">YG-Jan2019</strain>
    </source>
</reference>
<name>A0ACC2F9P7_DALPE</name>
<gene>
    <name evidence="1" type="ORF">DPEC_G00319740</name>
</gene>
<keyword evidence="2" id="KW-1185">Reference proteome</keyword>
<dbReference type="Proteomes" id="UP001157502">
    <property type="component" value="Chromosome 31"/>
</dbReference>
<organism evidence="1 2">
    <name type="scientific">Dallia pectoralis</name>
    <name type="common">Alaska blackfish</name>
    <dbReference type="NCBI Taxonomy" id="75939"/>
    <lineage>
        <taxon>Eukaryota</taxon>
        <taxon>Metazoa</taxon>
        <taxon>Chordata</taxon>
        <taxon>Craniata</taxon>
        <taxon>Vertebrata</taxon>
        <taxon>Euteleostomi</taxon>
        <taxon>Actinopterygii</taxon>
        <taxon>Neopterygii</taxon>
        <taxon>Teleostei</taxon>
        <taxon>Protacanthopterygii</taxon>
        <taxon>Esociformes</taxon>
        <taxon>Umbridae</taxon>
        <taxon>Dallia</taxon>
    </lineage>
</organism>